<protein>
    <submittedName>
        <fullName evidence="1">Uncharacterized protein</fullName>
    </submittedName>
</protein>
<evidence type="ECO:0000313" key="1">
    <source>
        <dbReference type="EMBL" id="KAK7804546.1"/>
    </source>
</evidence>
<keyword evidence="2" id="KW-1185">Reference proteome</keyword>
<comment type="caution">
    <text evidence="1">The sequence shown here is derived from an EMBL/GenBank/DDBJ whole genome shotgun (WGS) entry which is preliminary data.</text>
</comment>
<sequence length="287" mass="31808">MSWSCLYGAAFEKPKFMPAPKGKTISVGVPVLPREEWGRPCEDLSITHLASETSKLNMSPGTLPSPLVHTQLCSEPCKGRGCVSTGHCKVMRVTMSRTIFLELLTMVQWMQKQTETQSVGLAVLDLSLPLGYSIVSAEDKDRAEMSGWSPENHWERCAEKDQGMPMLYLEELKLSSFPGVFPVWLCFGLGQKLDTLNDEDRDPCVQRLNNILEYMEEYMKPIAPLFTFPDFPGAASFLSPGDGQLSLAEAGARDCCPWATSPTVTRIFPEPQERSAPTPDLDSKVPV</sequence>
<reference evidence="1 2" key="1">
    <citation type="journal article" date="2023" name="bioRxiv">
        <title>Conserved and derived expression patterns and positive selection on dental genes reveal complex evolutionary context of ever-growing rodent molars.</title>
        <authorList>
            <person name="Calamari Z.T."/>
            <person name="Song A."/>
            <person name="Cohen E."/>
            <person name="Akter M."/>
            <person name="Roy R.D."/>
            <person name="Hallikas O."/>
            <person name="Christensen M.M."/>
            <person name="Li P."/>
            <person name="Marangoni P."/>
            <person name="Jernvall J."/>
            <person name="Klein O.D."/>
        </authorList>
    </citation>
    <scope>NUCLEOTIDE SEQUENCE [LARGE SCALE GENOMIC DNA]</scope>
    <source>
        <strain evidence="1">V071</strain>
    </source>
</reference>
<gene>
    <name evidence="1" type="ORF">U0070_002603</name>
</gene>
<dbReference type="AlphaFoldDB" id="A0AAW0HR05"/>
<proteinExistence type="predicted"/>
<dbReference type="Proteomes" id="UP001488838">
    <property type="component" value="Unassembled WGS sequence"/>
</dbReference>
<name>A0AAW0HR05_MYOGA</name>
<evidence type="ECO:0000313" key="2">
    <source>
        <dbReference type="Proteomes" id="UP001488838"/>
    </source>
</evidence>
<organism evidence="1 2">
    <name type="scientific">Myodes glareolus</name>
    <name type="common">Bank vole</name>
    <name type="synonym">Clethrionomys glareolus</name>
    <dbReference type="NCBI Taxonomy" id="447135"/>
    <lineage>
        <taxon>Eukaryota</taxon>
        <taxon>Metazoa</taxon>
        <taxon>Chordata</taxon>
        <taxon>Craniata</taxon>
        <taxon>Vertebrata</taxon>
        <taxon>Euteleostomi</taxon>
        <taxon>Mammalia</taxon>
        <taxon>Eutheria</taxon>
        <taxon>Euarchontoglires</taxon>
        <taxon>Glires</taxon>
        <taxon>Rodentia</taxon>
        <taxon>Myomorpha</taxon>
        <taxon>Muroidea</taxon>
        <taxon>Cricetidae</taxon>
        <taxon>Arvicolinae</taxon>
        <taxon>Myodes</taxon>
    </lineage>
</organism>
<dbReference type="EMBL" id="JBBHLL010000373">
    <property type="protein sequence ID" value="KAK7804546.1"/>
    <property type="molecule type" value="Genomic_DNA"/>
</dbReference>
<accession>A0AAW0HR05</accession>